<proteinExistence type="predicted"/>
<keyword evidence="1" id="KW-1133">Transmembrane helix</keyword>
<protein>
    <submittedName>
        <fullName evidence="2">Uncharacterized protein</fullName>
    </submittedName>
</protein>
<keyword evidence="3" id="KW-1185">Reference proteome</keyword>
<dbReference type="RefSeq" id="WP_376848818.1">
    <property type="nucleotide sequence ID" value="NZ_JBHSMF010000003.1"/>
</dbReference>
<evidence type="ECO:0000313" key="3">
    <source>
        <dbReference type="Proteomes" id="UP001596037"/>
    </source>
</evidence>
<name>A0ABW0NB24_9BURK</name>
<accession>A0ABW0NB24</accession>
<evidence type="ECO:0000313" key="2">
    <source>
        <dbReference type="EMBL" id="MFC5496783.1"/>
    </source>
</evidence>
<sequence>MNAPAVAGTAFLAWLAFTADEPALTTVTGVLFVLALAWAFLGTADSWQVLHRFARRFGR</sequence>
<keyword evidence="1" id="KW-0812">Transmembrane</keyword>
<gene>
    <name evidence="2" type="ORF">ACFPOE_04480</name>
</gene>
<organism evidence="2 3">
    <name type="scientific">Caenimonas terrae</name>
    <dbReference type="NCBI Taxonomy" id="696074"/>
    <lineage>
        <taxon>Bacteria</taxon>
        <taxon>Pseudomonadati</taxon>
        <taxon>Pseudomonadota</taxon>
        <taxon>Betaproteobacteria</taxon>
        <taxon>Burkholderiales</taxon>
        <taxon>Comamonadaceae</taxon>
        <taxon>Caenimonas</taxon>
    </lineage>
</organism>
<keyword evidence="1" id="KW-0472">Membrane</keyword>
<dbReference type="Proteomes" id="UP001596037">
    <property type="component" value="Unassembled WGS sequence"/>
</dbReference>
<reference evidence="3" key="1">
    <citation type="journal article" date="2019" name="Int. J. Syst. Evol. Microbiol.">
        <title>The Global Catalogue of Microorganisms (GCM) 10K type strain sequencing project: providing services to taxonomists for standard genome sequencing and annotation.</title>
        <authorList>
            <consortium name="The Broad Institute Genomics Platform"/>
            <consortium name="The Broad Institute Genome Sequencing Center for Infectious Disease"/>
            <person name="Wu L."/>
            <person name="Ma J."/>
        </authorList>
    </citation>
    <scope>NUCLEOTIDE SEQUENCE [LARGE SCALE GENOMIC DNA]</scope>
    <source>
        <strain evidence="3">CCUG 57401</strain>
    </source>
</reference>
<evidence type="ECO:0000256" key="1">
    <source>
        <dbReference type="SAM" id="Phobius"/>
    </source>
</evidence>
<comment type="caution">
    <text evidence="2">The sequence shown here is derived from an EMBL/GenBank/DDBJ whole genome shotgun (WGS) entry which is preliminary data.</text>
</comment>
<feature type="transmembrane region" description="Helical" evidence="1">
    <location>
        <begin position="28"/>
        <end position="50"/>
    </location>
</feature>
<dbReference type="EMBL" id="JBHSMF010000003">
    <property type="protein sequence ID" value="MFC5496783.1"/>
    <property type="molecule type" value="Genomic_DNA"/>
</dbReference>